<dbReference type="InParanoid" id="G3AFA2"/>
<organism evidence="2">
    <name type="scientific">Spathaspora passalidarum (strain NRRL Y-27907 / 11-Y1)</name>
    <dbReference type="NCBI Taxonomy" id="619300"/>
    <lineage>
        <taxon>Eukaryota</taxon>
        <taxon>Fungi</taxon>
        <taxon>Dikarya</taxon>
        <taxon>Ascomycota</taxon>
        <taxon>Saccharomycotina</taxon>
        <taxon>Pichiomycetes</taxon>
        <taxon>Debaryomycetaceae</taxon>
        <taxon>Spathaspora</taxon>
    </lineage>
</organism>
<dbReference type="AlphaFoldDB" id="G3AFA2"/>
<dbReference type="EMBL" id="GL996499">
    <property type="protein sequence ID" value="EGW34891.1"/>
    <property type="molecule type" value="Genomic_DNA"/>
</dbReference>
<name>G3AFA2_SPAPN</name>
<dbReference type="GeneID" id="18872285"/>
<proteinExistence type="predicted"/>
<accession>G3AFA2</accession>
<evidence type="ECO:0000313" key="1">
    <source>
        <dbReference type="EMBL" id="EGW34891.1"/>
    </source>
</evidence>
<dbReference type="KEGG" id="spaa:SPAPADRAFT_58020"/>
<evidence type="ECO:0000313" key="2">
    <source>
        <dbReference type="Proteomes" id="UP000000709"/>
    </source>
</evidence>
<dbReference type="HOGENOM" id="CLU_2887258_0_0_1"/>
<sequence length="63" mass="7178">MQTPNYEASIDILNNSSCMTSIIITISREIGIKAIPVRLKLTSSNCWNNQEKLLFEKSYVTQK</sequence>
<gene>
    <name evidence="1" type="ORF">SPAPADRAFT_58020</name>
</gene>
<keyword evidence="2" id="KW-1185">Reference proteome</keyword>
<dbReference type="Proteomes" id="UP000000709">
    <property type="component" value="Unassembled WGS sequence"/>
</dbReference>
<dbReference type="RefSeq" id="XP_007372303.1">
    <property type="nucleotide sequence ID" value="XM_007372241.1"/>
</dbReference>
<protein>
    <submittedName>
        <fullName evidence="1">Uncharacterized protein</fullName>
    </submittedName>
</protein>
<reference evidence="1 2" key="1">
    <citation type="journal article" date="2011" name="Proc. Natl. Acad. Sci. U.S.A.">
        <title>Comparative genomics of xylose-fermenting fungi for enhanced biofuel production.</title>
        <authorList>
            <person name="Wohlbach D.J."/>
            <person name="Kuo A."/>
            <person name="Sato T.K."/>
            <person name="Potts K.M."/>
            <person name="Salamov A.A."/>
            <person name="LaButti K.M."/>
            <person name="Sun H."/>
            <person name="Clum A."/>
            <person name="Pangilinan J.L."/>
            <person name="Lindquist E.A."/>
            <person name="Lucas S."/>
            <person name="Lapidus A."/>
            <person name="Jin M."/>
            <person name="Gunawan C."/>
            <person name="Balan V."/>
            <person name="Dale B.E."/>
            <person name="Jeffries T.W."/>
            <person name="Zinkel R."/>
            <person name="Barry K.W."/>
            <person name="Grigoriev I.V."/>
            <person name="Gasch A.P."/>
        </authorList>
    </citation>
    <scope>NUCLEOTIDE SEQUENCE [LARGE SCALE GENOMIC DNA]</scope>
    <source>
        <strain evidence="2">NRRL Y-27907 / 11-Y1</strain>
    </source>
</reference>